<evidence type="ECO:0000313" key="19">
    <source>
        <dbReference type="Proteomes" id="UP000694920"/>
    </source>
</evidence>
<keyword evidence="6" id="KW-0949">S-adenosyl-L-methionine</keyword>
<dbReference type="PANTHER" id="PTHR46165">
    <property type="entry name" value="SET AND MYND DOMAIN-CONTAINING PROTEIN 4"/>
    <property type="match status" value="1"/>
</dbReference>
<dbReference type="InterPro" id="IPR002893">
    <property type="entry name" value="Znf_MYND"/>
</dbReference>
<dbReference type="SUPFAM" id="SSF144232">
    <property type="entry name" value="HIT/MYND zinc finger-like"/>
    <property type="match status" value="1"/>
</dbReference>
<evidence type="ECO:0000256" key="2">
    <source>
        <dbReference type="ARBA" id="ARBA00004496"/>
    </source>
</evidence>
<keyword evidence="19" id="KW-1185">Reference proteome</keyword>
<dbReference type="Gene3D" id="2.170.270.10">
    <property type="entry name" value="SET domain"/>
    <property type="match status" value="1"/>
</dbReference>
<dbReference type="SUPFAM" id="SSF82199">
    <property type="entry name" value="SET domain"/>
    <property type="match status" value="1"/>
</dbReference>
<dbReference type="PROSITE" id="PS50865">
    <property type="entry name" value="ZF_MYND_2"/>
    <property type="match status" value="1"/>
</dbReference>
<feature type="coiled-coil region" evidence="16">
    <location>
        <begin position="160"/>
        <end position="187"/>
    </location>
</feature>
<dbReference type="InterPro" id="IPR046341">
    <property type="entry name" value="SET_dom_sf"/>
</dbReference>
<evidence type="ECO:0000256" key="13">
    <source>
        <dbReference type="ARBA" id="ARBA00093635"/>
    </source>
</evidence>
<evidence type="ECO:0000256" key="4">
    <source>
        <dbReference type="ARBA" id="ARBA00022603"/>
    </source>
</evidence>
<keyword evidence="16" id="KW-0175">Coiled coil</keyword>
<evidence type="ECO:0000256" key="5">
    <source>
        <dbReference type="ARBA" id="ARBA00022679"/>
    </source>
</evidence>
<evidence type="ECO:0000256" key="11">
    <source>
        <dbReference type="ARBA" id="ARBA00048985"/>
    </source>
</evidence>
<dbReference type="GeneID" id="107267592"/>
<dbReference type="Pfam" id="PF01753">
    <property type="entry name" value="zf-MYND"/>
    <property type="match status" value="1"/>
</dbReference>
<dbReference type="GO" id="GO:0008170">
    <property type="term" value="F:N-methyltransferase activity"/>
    <property type="evidence" value="ECO:0007669"/>
    <property type="project" value="UniProtKB-ARBA"/>
</dbReference>
<dbReference type="PANTHER" id="PTHR46165:SF2">
    <property type="entry name" value="SET AND MYND DOMAIN-CONTAINING PROTEIN 4"/>
    <property type="match status" value="1"/>
</dbReference>
<evidence type="ECO:0000313" key="20">
    <source>
        <dbReference type="RefSeq" id="XP_024940677.1"/>
    </source>
</evidence>
<evidence type="ECO:0000259" key="18">
    <source>
        <dbReference type="PROSITE" id="PS50865"/>
    </source>
</evidence>
<dbReference type="Gene3D" id="1.10.220.160">
    <property type="match status" value="1"/>
</dbReference>
<dbReference type="AlphaFoldDB" id="A0AAJ7RGS0"/>
<evidence type="ECO:0000259" key="17">
    <source>
        <dbReference type="PROSITE" id="PS50280"/>
    </source>
</evidence>
<sequence>MQWQVFLDAINCRLQRNGTLNEIKSMKKCEYELMSCLLNKQDVRIFLQTWLDEQYKLKECKSVNEAKRLKNLGNKEFCDKNYASSITLYTKSTQYAPFNSDELAIAIANRSAALFFTGNYNKCLKDIESSLRFGYPEKLQYKIYLRAAQCHIKLNKTSLANEALLRVQDLMRKYEILNTKKENIEEEVTRLLLIVSKMHDDKPDDSNTNKLLNKPKTAYGDNTNFAFASAAISRTSAPEKGRYVVANRDIKKGQILFVEKPYAFVLLDDIEPATFCGYCCNSHEDVTVPKCIIYLHTHCAPHKTKCPSNKVSFFFIIRCKTCTNTIYCSIECSTAAWDQYHQWECIASQMNLRQQIGIAHLGLKVLLTNISTDEIDRFNEMQNLVTNIEKLAWEDLLVYSITAMMFTLYLSTYTTFFELDLKKCIADKFADSNHLNNFDINTDNGKQLYISSLLLKHILQLVCNGHAITKLQLSRSNNDVLVTEQQKRKATAIYPSASMMNHSCDPNIINSFWGSYLIVKSTKDITEGSEIVNCYGPHFRRMPRKERQEILQSQYRFTCKCEPCTNPNLQYFVERFQSLKCSKCSGPLCKTNGSSMHCLGCGVLSNILYRDKLEKAQKLFDSAEICIELDDNIAEALNKLKECLTIRKNILYKYHDDITLTFDVIGKVYAMAKQWLNSTFFLEHSLTNIEEQFGPDSVELANELNKITDIYIQYLQEETNTRTEQYKKILKKTQMQLNHAERIMDLNYGPWNDSCQEIKMKKQQVSAILKNVCTI</sequence>
<evidence type="ECO:0000256" key="10">
    <source>
        <dbReference type="ARBA" id="ARBA00023242"/>
    </source>
</evidence>
<evidence type="ECO:0000256" key="1">
    <source>
        <dbReference type="ARBA" id="ARBA00004123"/>
    </source>
</evidence>
<dbReference type="GO" id="GO:0008270">
    <property type="term" value="F:zinc ion binding"/>
    <property type="evidence" value="ECO:0007669"/>
    <property type="project" value="UniProtKB-KW"/>
</dbReference>
<protein>
    <recommendedName>
        <fullName evidence="13">Protein-lysine N-methyltransferase SMYD4</fullName>
    </recommendedName>
    <alternativeName>
        <fullName evidence="14">SET and MYND domain-containing protein 4</fullName>
    </alternativeName>
</protein>
<keyword evidence="4" id="KW-0489">Methyltransferase</keyword>
<dbReference type="GO" id="GO:0042826">
    <property type="term" value="F:histone deacetylase binding"/>
    <property type="evidence" value="ECO:0007669"/>
    <property type="project" value="TreeGrafter"/>
</dbReference>
<dbReference type="Proteomes" id="UP000694920">
    <property type="component" value="Unplaced"/>
</dbReference>
<dbReference type="Pfam" id="PF00856">
    <property type="entry name" value="SET"/>
    <property type="match status" value="1"/>
</dbReference>
<organism evidence="19 20">
    <name type="scientific">Cephus cinctus</name>
    <name type="common">Wheat stem sawfly</name>
    <dbReference type="NCBI Taxonomy" id="211228"/>
    <lineage>
        <taxon>Eukaryota</taxon>
        <taxon>Metazoa</taxon>
        <taxon>Ecdysozoa</taxon>
        <taxon>Arthropoda</taxon>
        <taxon>Hexapoda</taxon>
        <taxon>Insecta</taxon>
        <taxon>Pterygota</taxon>
        <taxon>Neoptera</taxon>
        <taxon>Endopterygota</taxon>
        <taxon>Hymenoptera</taxon>
        <taxon>Cephoidea</taxon>
        <taxon>Cephidae</taxon>
        <taxon>Cephus</taxon>
    </lineage>
</organism>
<name>A0AAJ7RGS0_CEPCN</name>
<dbReference type="CDD" id="cd10536">
    <property type="entry name" value="SET_SMYD4"/>
    <property type="match status" value="1"/>
</dbReference>
<dbReference type="InterPro" id="IPR001214">
    <property type="entry name" value="SET_dom"/>
</dbReference>
<dbReference type="GO" id="GO:0008276">
    <property type="term" value="F:protein methyltransferase activity"/>
    <property type="evidence" value="ECO:0007669"/>
    <property type="project" value="UniProtKB-ARBA"/>
</dbReference>
<dbReference type="PROSITE" id="PS01360">
    <property type="entry name" value="ZF_MYND_1"/>
    <property type="match status" value="1"/>
</dbReference>
<keyword evidence="10" id="KW-0539">Nucleus</keyword>
<evidence type="ECO:0000256" key="8">
    <source>
        <dbReference type="ARBA" id="ARBA00022771"/>
    </source>
</evidence>
<keyword evidence="9" id="KW-0862">Zinc</keyword>
<evidence type="ECO:0000256" key="15">
    <source>
        <dbReference type="PROSITE-ProRule" id="PRU00134"/>
    </source>
</evidence>
<keyword evidence="5" id="KW-0808">Transferase</keyword>
<evidence type="ECO:0000256" key="3">
    <source>
        <dbReference type="ARBA" id="ARBA00022490"/>
    </source>
</evidence>
<evidence type="ECO:0000256" key="14">
    <source>
        <dbReference type="ARBA" id="ARBA00093680"/>
    </source>
</evidence>
<keyword evidence="8 15" id="KW-0863">Zinc-finger</keyword>
<evidence type="ECO:0000256" key="6">
    <source>
        <dbReference type="ARBA" id="ARBA00022691"/>
    </source>
</evidence>
<keyword evidence="7" id="KW-0479">Metal-binding</keyword>
<evidence type="ECO:0000256" key="9">
    <source>
        <dbReference type="ARBA" id="ARBA00022833"/>
    </source>
</evidence>
<dbReference type="RefSeq" id="XP_024940677.1">
    <property type="nucleotide sequence ID" value="XM_025084909.1"/>
</dbReference>
<dbReference type="SMART" id="SM00317">
    <property type="entry name" value="SET"/>
    <property type="match status" value="1"/>
</dbReference>
<reference evidence="20" key="1">
    <citation type="submission" date="2025-08" db="UniProtKB">
        <authorList>
            <consortium name="RefSeq"/>
        </authorList>
    </citation>
    <scope>IDENTIFICATION</scope>
</reference>
<gene>
    <name evidence="20" type="primary">LOC107267592</name>
</gene>
<keyword evidence="3" id="KW-0963">Cytoplasm</keyword>
<dbReference type="InterPro" id="IPR052097">
    <property type="entry name" value="SET-MYND_domain_protein"/>
</dbReference>
<dbReference type="SUPFAM" id="SSF48452">
    <property type="entry name" value="TPR-like"/>
    <property type="match status" value="1"/>
</dbReference>
<dbReference type="GO" id="GO:0005634">
    <property type="term" value="C:nucleus"/>
    <property type="evidence" value="ECO:0007669"/>
    <property type="project" value="UniProtKB-SubCell"/>
</dbReference>
<evidence type="ECO:0000256" key="7">
    <source>
        <dbReference type="ARBA" id="ARBA00022723"/>
    </source>
</evidence>
<dbReference type="InterPro" id="IPR011990">
    <property type="entry name" value="TPR-like_helical_dom_sf"/>
</dbReference>
<comment type="subcellular location">
    <subcellularLocation>
        <location evidence="2">Cytoplasm</location>
    </subcellularLocation>
    <subcellularLocation>
        <location evidence="1">Nucleus</location>
    </subcellularLocation>
</comment>
<dbReference type="InterPro" id="IPR044421">
    <property type="entry name" value="SMYD4_SET"/>
</dbReference>
<proteinExistence type="predicted"/>
<dbReference type="PROSITE" id="PS50280">
    <property type="entry name" value="SET"/>
    <property type="match status" value="1"/>
</dbReference>
<accession>A0AAJ7RGS0</accession>
<dbReference type="GO" id="GO:0032259">
    <property type="term" value="P:methylation"/>
    <property type="evidence" value="ECO:0007669"/>
    <property type="project" value="UniProtKB-KW"/>
</dbReference>
<feature type="domain" description="MYND-type" evidence="18">
    <location>
        <begin position="276"/>
        <end position="345"/>
    </location>
</feature>
<evidence type="ECO:0000256" key="16">
    <source>
        <dbReference type="SAM" id="Coils"/>
    </source>
</evidence>
<evidence type="ECO:0000256" key="12">
    <source>
        <dbReference type="ARBA" id="ARBA00093423"/>
    </source>
</evidence>
<dbReference type="Gene3D" id="6.10.140.2220">
    <property type="match status" value="1"/>
</dbReference>
<dbReference type="GO" id="GO:0008757">
    <property type="term" value="F:S-adenosylmethionine-dependent methyltransferase activity"/>
    <property type="evidence" value="ECO:0007669"/>
    <property type="project" value="UniProtKB-ARBA"/>
</dbReference>
<feature type="domain" description="SET" evidence="17">
    <location>
        <begin position="228"/>
        <end position="536"/>
    </location>
</feature>
<comment type="catalytic activity">
    <reaction evidence="11">
        <text>L-lysyl-[protein] + S-adenosyl-L-methionine = N(6)-methyl-L-lysyl-[protein] + S-adenosyl-L-homocysteine + H(+)</text>
        <dbReference type="Rhea" id="RHEA:51736"/>
        <dbReference type="Rhea" id="RHEA-COMP:9752"/>
        <dbReference type="Rhea" id="RHEA-COMP:13053"/>
        <dbReference type="ChEBI" id="CHEBI:15378"/>
        <dbReference type="ChEBI" id="CHEBI:29969"/>
        <dbReference type="ChEBI" id="CHEBI:57856"/>
        <dbReference type="ChEBI" id="CHEBI:59789"/>
        <dbReference type="ChEBI" id="CHEBI:61929"/>
    </reaction>
</comment>
<dbReference type="Gene3D" id="1.25.40.10">
    <property type="entry name" value="Tetratricopeptide repeat domain"/>
    <property type="match status" value="2"/>
</dbReference>
<dbReference type="GO" id="GO:0005737">
    <property type="term" value="C:cytoplasm"/>
    <property type="evidence" value="ECO:0007669"/>
    <property type="project" value="UniProtKB-SubCell"/>
</dbReference>
<comment type="function">
    <text evidence="12">Protein-lysine N-methyltransferase. Monomethylates PRMT5, modulating its transcriptional activity. May also act as a histone methyltransferase. Plays a critical role in cardiac development. Acts as a key epigenetic regulator of gene expression during cardiac development via its dual activities as a methyltransferase and negative regulator of HDAC1.</text>
</comment>